<dbReference type="GO" id="GO:0006801">
    <property type="term" value="P:superoxide metabolic process"/>
    <property type="evidence" value="ECO:0007669"/>
    <property type="project" value="InterPro"/>
</dbReference>
<dbReference type="AlphaFoldDB" id="G7DSA9"/>
<dbReference type="Pfam" id="PF00080">
    <property type="entry name" value="Sod_Cu"/>
    <property type="match status" value="1"/>
</dbReference>
<evidence type="ECO:0000313" key="5">
    <source>
        <dbReference type="Proteomes" id="UP000009131"/>
    </source>
</evidence>
<feature type="domain" description="Superoxide dismutase copper/zinc binding" evidence="3">
    <location>
        <begin position="100"/>
        <end position="199"/>
    </location>
</feature>
<dbReference type="PANTHER" id="PTHR20910">
    <property type="entry name" value="AGAP001623-PA"/>
    <property type="match status" value="1"/>
</dbReference>
<dbReference type="eggNOG" id="ENOG502S3N5">
    <property type="taxonomic scope" value="Eukaryota"/>
</dbReference>
<reference evidence="4 5" key="2">
    <citation type="journal article" date="2012" name="Open Biol.">
        <title>Characteristics of nucleosomes and linker DNA regions on the genome of the basidiomycete Mixia osmundae revealed by mono- and dinucleosome mapping.</title>
        <authorList>
            <person name="Nishida H."/>
            <person name="Kondo S."/>
            <person name="Matsumoto T."/>
            <person name="Suzuki Y."/>
            <person name="Yoshikawa H."/>
            <person name="Taylor T.D."/>
            <person name="Sugiyama J."/>
        </authorList>
    </citation>
    <scope>NUCLEOTIDE SEQUENCE [LARGE SCALE GENOMIC DNA]</scope>
    <source>
        <strain evidence="5">CBS 9802 / IAM 14324 / JCM 22182 / KY 12970</strain>
    </source>
</reference>
<organism evidence="4 5">
    <name type="scientific">Mixia osmundae (strain CBS 9802 / IAM 14324 / JCM 22182 / KY 12970)</name>
    <dbReference type="NCBI Taxonomy" id="764103"/>
    <lineage>
        <taxon>Eukaryota</taxon>
        <taxon>Fungi</taxon>
        <taxon>Dikarya</taxon>
        <taxon>Basidiomycota</taxon>
        <taxon>Pucciniomycotina</taxon>
        <taxon>Mixiomycetes</taxon>
        <taxon>Mixiales</taxon>
        <taxon>Mixiaceae</taxon>
        <taxon>Mixia</taxon>
    </lineage>
</organism>
<dbReference type="Gene3D" id="2.60.40.200">
    <property type="entry name" value="Superoxide dismutase, copper/zinc binding domain"/>
    <property type="match status" value="1"/>
</dbReference>
<dbReference type="InParanoid" id="G7DSA9"/>
<evidence type="ECO:0000313" key="4">
    <source>
        <dbReference type="EMBL" id="GAA93469.1"/>
    </source>
</evidence>
<feature type="compositionally biased region" description="Low complexity" evidence="1">
    <location>
        <begin position="319"/>
        <end position="330"/>
    </location>
</feature>
<evidence type="ECO:0000256" key="1">
    <source>
        <dbReference type="SAM" id="MobiDB-lite"/>
    </source>
</evidence>
<evidence type="ECO:0000256" key="2">
    <source>
        <dbReference type="SAM" id="SignalP"/>
    </source>
</evidence>
<dbReference type="RefSeq" id="XP_014569507.1">
    <property type="nucleotide sequence ID" value="XM_014714021.1"/>
</dbReference>
<dbReference type="InterPro" id="IPR036423">
    <property type="entry name" value="SOD-like_Cu/Zn_dom_sf"/>
</dbReference>
<keyword evidence="5" id="KW-1185">Reference proteome</keyword>
<dbReference type="EMBL" id="BABT02000005">
    <property type="protein sequence ID" value="GAA93469.1"/>
    <property type="molecule type" value="Genomic_DNA"/>
</dbReference>
<feature type="chain" id="PRO_5009955487" description="Superoxide dismutase copper/zinc binding domain-containing protein" evidence="2">
    <location>
        <begin position="21"/>
        <end position="410"/>
    </location>
</feature>
<proteinExistence type="predicted"/>
<comment type="caution">
    <text evidence="4">The sequence shown here is derived from an EMBL/GenBank/DDBJ whole genome shotgun (WGS) entry which is preliminary data.</text>
</comment>
<reference evidence="4 5" key="1">
    <citation type="journal article" date="2011" name="J. Gen. Appl. Microbiol.">
        <title>Draft genome sequencing of the enigmatic basidiomycete Mixia osmundae.</title>
        <authorList>
            <person name="Nishida H."/>
            <person name="Nagatsuka Y."/>
            <person name="Sugiyama J."/>
        </authorList>
    </citation>
    <scope>NUCLEOTIDE SEQUENCE [LARGE SCALE GENOMIC DNA]</scope>
    <source>
        <strain evidence="5">CBS 9802 / IAM 14324 / JCM 22182 / KY 12970</strain>
    </source>
</reference>
<feature type="region of interest" description="Disordered" evidence="1">
    <location>
        <begin position="308"/>
        <end position="383"/>
    </location>
</feature>
<protein>
    <recommendedName>
        <fullName evidence="3">Superoxide dismutase copper/zinc binding domain-containing protein</fullName>
    </recommendedName>
</protein>
<dbReference type="HOGENOM" id="CLU_671003_0_0_1"/>
<name>G7DSA9_MIXOS</name>
<feature type="signal peptide" evidence="2">
    <location>
        <begin position="1"/>
        <end position="20"/>
    </location>
</feature>
<evidence type="ECO:0000259" key="3">
    <source>
        <dbReference type="Pfam" id="PF00080"/>
    </source>
</evidence>
<dbReference type="InterPro" id="IPR001424">
    <property type="entry name" value="SOD_Cu_Zn_dom"/>
</dbReference>
<dbReference type="STRING" id="764103.G7DSA9"/>
<dbReference type="OrthoDB" id="2015551at2759"/>
<dbReference type="GO" id="GO:0046872">
    <property type="term" value="F:metal ion binding"/>
    <property type="evidence" value="ECO:0007669"/>
    <property type="project" value="InterPro"/>
</dbReference>
<dbReference type="SUPFAM" id="SSF49329">
    <property type="entry name" value="Cu,Zn superoxide dismutase-like"/>
    <property type="match status" value="1"/>
</dbReference>
<gene>
    <name evidence="4" type="primary">Mo00110</name>
    <name evidence="4" type="ORF">E5Q_00110</name>
</gene>
<dbReference type="Proteomes" id="UP000009131">
    <property type="component" value="Unassembled WGS sequence"/>
</dbReference>
<keyword evidence="2" id="KW-0732">Signal</keyword>
<dbReference type="InterPro" id="IPR053257">
    <property type="entry name" value="Cu-only_SOD"/>
</dbReference>
<sequence length="410" mass="43308">MNVLLAVSLTALVSLTRAYGQAVGEVVKGIDLQSVATNTSSGPGLTKLSGSLQRRAAGDVVKTVPLRATARLTGGKFNVEAIFNFEFREGEGTFIEGRVLRGLNDSTEYRYHIHTNPISADGNCASALGHLDPVSVTDYIACDPSQPWYCQEGDLSGKHGKLQGTVNGNTPAFSFIDPYVRFYPQPFSILGRSVVIHAPDLTRVTCGNITSNIDGTDLGKPSDYVTDYPKKAPPKQQSVTPFTNGMTATNIAQLATLPFSLPEVFSQTNVILTETLVATDIAGKTMVTIRPIAEPITTDFHVTVGATLPTQANPTFPDPTAGTPTAQSPAQPQPQPTPTSPNVGTPSPVMPMNASPPYAANAPVPTPTPQPKANDATPREAGKPNLQLATSDALRLSVSSMAFVAFFACI</sequence>
<accession>G7DSA9</accession>
<dbReference type="PANTHER" id="PTHR20910:SF1">
    <property type="entry name" value="SUPEROXIDE DISMUTASE COPPER_ZINC BINDING DOMAIN-CONTAINING PROTEIN"/>
    <property type="match status" value="1"/>
</dbReference>